<sequence>MNINTSQSTDSLKGTEITGSGASKGDKKETSEASGFFDKLTALMFGSSEQTKGKIAGKLLQAKASDGGNDPMAALKKLGWTKHQLEHLTEKELSKVANQQGIEVAELKSIIQQMPDVMTAKPALASAKNAQSSDADKTDIPAAMDEGKQLLGKLQQANQTLTKPASQVAHGKDLPQKVGVTAAEPVAPALQKNKLVHTGKEDESTTFAERPISQKELAQLVALKKQHPELSESDLKKQLVAQRIKQDEMTESETASLGVSHHASPNQPVVMTNAATASAEKGGGVSYALHKGAQPSPIQTQSASVTVQTGMSEHKLSPQGNMVTPQDGGATGLPSQSQQQTTASPLGQGANPLVAASLMATNAAKGAPSNVIEKGLSEKALNAMTEMKGAKRGTSSPESSLAAQLSSASGQSLSATQKVDGTQQAASPQLQLSKDGADQVAEKVHMMMSKNLKSIDIRLDPPEMGKMHIKMQMNNDGGATVHFTVASHHARDALEQSMPRLREMLSQQGVQLGGTSVQQDGGSQQQSFASANGGQSQSQSQRQAGRGVAGGTQENFDGDIKLDLNVASKRDGISYYA</sequence>
<evidence type="ECO:0000259" key="2">
    <source>
        <dbReference type="Pfam" id="PF02120"/>
    </source>
</evidence>
<dbReference type="Proteomes" id="UP001595384">
    <property type="component" value="Unassembled WGS sequence"/>
</dbReference>
<gene>
    <name evidence="3" type="ORF">ACFODT_17460</name>
</gene>
<evidence type="ECO:0000256" key="1">
    <source>
        <dbReference type="SAM" id="MobiDB-lite"/>
    </source>
</evidence>
<dbReference type="Pfam" id="PF02120">
    <property type="entry name" value="Flg_hook"/>
    <property type="match status" value="1"/>
</dbReference>
<feature type="compositionally biased region" description="Low complexity" evidence="1">
    <location>
        <begin position="513"/>
        <end position="545"/>
    </location>
</feature>
<dbReference type="PANTHER" id="PTHR37533">
    <property type="entry name" value="FLAGELLAR HOOK-LENGTH CONTROL PROTEIN"/>
    <property type="match status" value="1"/>
</dbReference>
<dbReference type="RefSeq" id="WP_123015640.1">
    <property type="nucleotide sequence ID" value="NZ_AP024911.1"/>
</dbReference>
<dbReference type="InterPro" id="IPR038610">
    <property type="entry name" value="FliK-like_C_sf"/>
</dbReference>
<comment type="caution">
    <text evidence="3">The sequence shown here is derived from an EMBL/GenBank/DDBJ whole genome shotgun (WGS) entry which is preliminary data.</text>
</comment>
<dbReference type="Gene3D" id="3.30.750.140">
    <property type="match status" value="1"/>
</dbReference>
<dbReference type="InterPro" id="IPR021136">
    <property type="entry name" value="Flagellar_hook_control-like_C"/>
</dbReference>
<feature type="region of interest" description="Disordered" evidence="1">
    <location>
        <begin position="387"/>
        <end position="437"/>
    </location>
</feature>
<feature type="region of interest" description="Disordered" evidence="1">
    <location>
        <begin position="1"/>
        <end position="32"/>
    </location>
</feature>
<proteinExistence type="predicted"/>
<dbReference type="PANTHER" id="PTHR37533:SF2">
    <property type="entry name" value="FLAGELLAR HOOK-LENGTH CONTROL PROTEIN"/>
    <property type="match status" value="1"/>
</dbReference>
<accession>A0ABV7CC69</accession>
<feature type="region of interest" description="Disordered" evidence="1">
    <location>
        <begin position="307"/>
        <end position="349"/>
    </location>
</feature>
<feature type="region of interest" description="Disordered" evidence="1">
    <location>
        <begin position="513"/>
        <end position="563"/>
    </location>
</feature>
<keyword evidence="4" id="KW-1185">Reference proteome</keyword>
<evidence type="ECO:0000313" key="3">
    <source>
        <dbReference type="EMBL" id="MFC3025591.1"/>
    </source>
</evidence>
<dbReference type="CDD" id="cd17470">
    <property type="entry name" value="T3SS_Flik_C"/>
    <property type="match status" value="1"/>
</dbReference>
<keyword evidence="3" id="KW-0282">Flagellum</keyword>
<name>A0ABV7CC69_9VIBR</name>
<organism evidence="3 4">
    <name type="scientific">Vibrio zhugei</name>
    <dbReference type="NCBI Taxonomy" id="2479546"/>
    <lineage>
        <taxon>Bacteria</taxon>
        <taxon>Pseudomonadati</taxon>
        <taxon>Pseudomonadota</taxon>
        <taxon>Gammaproteobacteria</taxon>
        <taxon>Vibrionales</taxon>
        <taxon>Vibrionaceae</taxon>
        <taxon>Vibrio</taxon>
    </lineage>
</organism>
<feature type="compositionally biased region" description="Polar residues" evidence="1">
    <location>
        <begin position="1"/>
        <end position="21"/>
    </location>
</feature>
<dbReference type="InterPro" id="IPR052563">
    <property type="entry name" value="FliK"/>
</dbReference>
<feature type="compositionally biased region" description="Polar residues" evidence="1">
    <location>
        <begin position="252"/>
        <end position="266"/>
    </location>
</feature>
<feature type="domain" description="Flagellar hook-length control protein-like C-terminal" evidence="2">
    <location>
        <begin position="442"/>
        <end position="526"/>
    </location>
</feature>
<feature type="region of interest" description="Disordered" evidence="1">
    <location>
        <begin position="247"/>
        <end position="266"/>
    </location>
</feature>
<dbReference type="EMBL" id="JBHRSE010000122">
    <property type="protein sequence ID" value="MFC3025591.1"/>
    <property type="molecule type" value="Genomic_DNA"/>
</dbReference>
<feature type="compositionally biased region" description="Polar residues" evidence="1">
    <location>
        <begin position="419"/>
        <end position="432"/>
    </location>
</feature>
<evidence type="ECO:0000313" key="4">
    <source>
        <dbReference type="Proteomes" id="UP001595384"/>
    </source>
</evidence>
<keyword evidence="3" id="KW-0966">Cell projection</keyword>
<reference evidence="4" key="1">
    <citation type="journal article" date="2019" name="Int. J. Syst. Evol. Microbiol.">
        <title>The Global Catalogue of Microorganisms (GCM) 10K type strain sequencing project: providing services to taxonomists for standard genome sequencing and annotation.</title>
        <authorList>
            <consortium name="The Broad Institute Genomics Platform"/>
            <consortium name="The Broad Institute Genome Sequencing Center for Infectious Disease"/>
            <person name="Wu L."/>
            <person name="Ma J."/>
        </authorList>
    </citation>
    <scope>NUCLEOTIDE SEQUENCE [LARGE SCALE GENOMIC DNA]</scope>
    <source>
        <strain evidence="4">KCTC 62784</strain>
    </source>
</reference>
<keyword evidence="3" id="KW-0969">Cilium</keyword>
<protein>
    <submittedName>
        <fullName evidence="3">Flagellar hook-length control protein FliK</fullName>
    </submittedName>
</protein>
<feature type="compositionally biased region" description="Low complexity" evidence="1">
    <location>
        <begin position="395"/>
        <end position="417"/>
    </location>
</feature>